<proteinExistence type="predicted"/>
<evidence type="ECO:0008006" key="4">
    <source>
        <dbReference type="Google" id="ProtNLM"/>
    </source>
</evidence>
<dbReference type="Proteomes" id="UP001156836">
    <property type="component" value="Unassembled WGS sequence"/>
</dbReference>
<keyword evidence="1" id="KW-1133">Transmembrane helix</keyword>
<evidence type="ECO:0000313" key="3">
    <source>
        <dbReference type="Proteomes" id="UP001156836"/>
    </source>
</evidence>
<dbReference type="InterPro" id="IPR012902">
    <property type="entry name" value="N_methyl_site"/>
</dbReference>
<feature type="transmembrane region" description="Helical" evidence="1">
    <location>
        <begin position="12"/>
        <end position="31"/>
    </location>
</feature>
<protein>
    <recommendedName>
        <fullName evidence="4">Type IV pilus assembly protein PilW</fullName>
    </recommendedName>
</protein>
<gene>
    <name evidence="2" type="ORF">GCM10007860_01500</name>
</gene>
<organism evidence="2 3">
    <name type="scientific">Chitiniphilus shinanonensis</name>
    <dbReference type="NCBI Taxonomy" id="553088"/>
    <lineage>
        <taxon>Bacteria</taxon>
        <taxon>Pseudomonadati</taxon>
        <taxon>Pseudomonadota</taxon>
        <taxon>Betaproteobacteria</taxon>
        <taxon>Neisseriales</taxon>
        <taxon>Chitinibacteraceae</taxon>
        <taxon>Chitiniphilus</taxon>
    </lineage>
</organism>
<name>A0ABQ6BRY6_9NEIS</name>
<evidence type="ECO:0000256" key="1">
    <source>
        <dbReference type="SAM" id="Phobius"/>
    </source>
</evidence>
<accession>A0ABQ6BRY6</accession>
<keyword evidence="3" id="KW-1185">Reference proteome</keyword>
<comment type="caution">
    <text evidence="2">The sequence shown here is derived from an EMBL/GenBank/DDBJ whole genome shotgun (WGS) entry which is preliminary data.</text>
</comment>
<dbReference type="Pfam" id="PF07963">
    <property type="entry name" value="N_methyl"/>
    <property type="match status" value="1"/>
</dbReference>
<reference evidence="3" key="1">
    <citation type="journal article" date="2019" name="Int. J. Syst. Evol. Microbiol.">
        <title>The Global Catalogue of Microorganisms (GCM) 10K type strain sequencing project: providing services to taxonomists for standard genome sequencing and annotation.</title>
        <authorList>
            <consortium name="The Broad Institute Genomics Platform"/>
            <consortium name="The Broad Institute Genome Sequencing Center for Infectious Disease"/>
            <person name="Wu L."/>
            <person name="Ma J."/>
        </authorList>
    </citation>
    <scope>NUCLEOTIDE SEQUENCE [LARGE SCALE GENOMIC DNA]</scope>
    <source>
        <strain evidence="3">NBRC 104970</strain>
    </source>
</reference>
<evidence type="ECO:0000313" key="2">
    <source>
        <dbReference type="EMBL" id="GLS03007.1"/>
    </source>
</evidence>
<dbReference type="Pfam" id="PF16074">
    <property type="entry name" value="PilW"/>
    <property type="match status" value="1"/>
</dbReference>
<keyword evidence="1" id="KW-0812">Transmembrane</keyword>
<dbReference type="InterPro" id="IPR032092">
    <property type="entry name" value="PilW"/>
</dbReference>
<dbReference type="NCBIfam" id="TIGR02532">
    <property type="entry name" value="IV_pilin_GFxxxE"/>
    <property type="match status" value="1"/>
</dbReference>
<dbReference type="EMBL" id="BSOZ01000001">
    <property type="protein sequence ID" value="GLS03007.1"/>
    <property type="molecule type" value="Genomic_DNA"/>
</dbReference>
<dbReference type="RefSeq" id="WP_018746260.1">
    <property type="nucleotide sequence ID" value="NZ_BSOZ01000001.1"/>
</dbReference>
<sequence>MIRQRGFTIVELMVGLALALILALAIANVYVQTRQTFRVQAAQSRVSDDGHYVLDIFKRILSQAGYRPLAKANADFKSSFPAATPFAAGQVISETAGALSVRFYGENLDASAPGDGNIIGCDAAGDPFLKDNSLYTFRLSHDGTTEQLKCNDTVLVDNVLDYSLRFGVYDSSNLQAVKDKGRIVTQYIATPTNWQDVLAVRMCVVLVSGAASGNNLAPEPMTYQDCSGNTVTASDRRIYRNFTSTFQLRNLASNLPS</sequence>
<keyword evidence="1" id="KW-0472">Membrane</keyword>